<accession>A0A8X6KFD1</accession>
<keyword evidence="2" id="KW-1185">Reference proteome</keyword>
<evidence type="ECO:0000313" key="2">
    <source>
        <dbReference type="Proteomes" id="UP000887116"/>
    </source>
</evidence>
<reference evidence="1" key="1">
    <citation type="submission" date="2020-07" db="EMBL/GenBank/DDBJ databases">
        <title>Multicomponent nature underlies the extraordinary mechanical properties of spider dragline silk.</title>
        <authorList>
            <person name="Kono N."/>
            <person name="Nakamura H."/>
            <person name="Mori M."/>
            <person name="Yoshida Y."/>
            <person name="Ohtoshi R."/>
            <person name="Malay A.D."/>
            <person name="Moran D.A.P."/>
            <person name="Tomita M."/>
            <person name="Numata K."/>
            <person name="Arakawa K."/>
        </authorList>
    </citation>
    <scope>NUCLEOTIDE SEQUENCE</scope>
</reference>
<gene>
    <name evidence="1" type="ORF">TNCT_202681</name>
</gene>
<dbReference type="AlphaFoldDB" id="A0A8X6KFD1"/>
<dbReference type="Proteomes" id="UP000887116">
    <property type="component" value="Unassembled WGS sequence"/>
</dbReference>
<evidence type="ECO:0000313" key="1">
    <source>
        <dbReference type="EMBL" id="GFQ74405.1"/>
    </source>
</evidence>
<comment type="caution">
    <text evidence="1">The sequence shown here is derived from an EMBL/GenBank/DDBJ whole genome shotgun (WGS) entry which is preliminary data.</text>
</comment>
<organism evidence="1 2">
    <name type="scientific">Trichonephila clavata</name>
    <name type="common">Joro spider</name>
    <name type="synonym">Nephila clavata</name>
    <dbReference type="NCBI Taxonomy" id="2740835"/>
    <lineage>
        <taxon>Eukaryota</taxon>
        <taxon>Metazoa</taxon>
        <taxon>Ecdysozoa</taxon>
        <taxon>Arthropoda</taxon>
        <taxon>Chelicerata</taxon>
        <taxon>Arachnida</taxon>
        <taxon>Araneae</taxon>
        <taxon>Araneomorphae</taxon>
        <taxon>Entelegynae</taxon>
        <taxon>Araneoidea</taxon>
        <taxon>Nephilidae</taxon>
        <taxon>Trichonephila</taxon>
    </lineage>
</organism>
<proteinExistence type="predicted"/>
<dbReference type="EMBL" id="BMAO01031349">
    <property type="protein sequence ID" value="GFQ74405.1"/>
    <property type="molecule type" value="Genomic_DNA"/>
</dbReference>
<sequence length="100" mass="11655">MPETKIVDTKEDRPVSCYGCGSPGIIRSRCRTCNPVRQKDDALSSSLNQSHFYSFPPVKITLLVLFKYPFVIQKQHFVLILVLFIQWLEKNYTIFLSKRD</sequence>
<dbReference type="OrthoDB" id="8057069at2759"/>
<protein>
    <submittedName>
        <fullName evidence="1">Uncharacterized protein</fullName>
    </submittedName>
</protein>
<name>A0A8X6KFD1_TRICU</name>